<sequence length="455" mass="47121">MQTRLKLLVAATLSCANSLYAASLLPPQSGDLAAKAVVVPAAPAAMKAEAAALPVVAREPVSLSWASPEIAAVAPAPFVARSKESYTTVTADELAAGVPLHTTAPRALVRVQALSTVGPREQAAIHPQSMTVIDPKGRAMKAGEGMEAMVTADKLAKADIPFAEGTSAFRLQSSLGAGEFKLKVEGASGSDRYLVNVVEPDSPYALTMQTGALHYLHGNELVLQAALETAVDGAKVKLSQLTGDVVSPAGRHFPVSFKADSGGRMRATLTLDADETPTPGLWEISAEGTASTKGQTVKRSIRLAFPVAMPVARLTRSAELTSGAGVNLAVGVEAATAGRYEVRGVLYGTVKGALTPLGVADSAQWLEQGTGSIALNFAPELIANATGPFELRELFLLDQGRLGVLHHQQRAMLISEAEVVRAAGRAAVPVALGGLKATAEPVRVKQAPNAQSSPR</sequence>
<dbReference type="Pfam" id="PF20943">
    <property type="entry name" value="DUF4785_3rd"/>
    <property type="match status" value="1"/>
</dbReference>
<feature type="chain" id="PRO_5012974911" description="DUF4785 domain-containing protein" evidence="1">
    <location>
        <begin position="22"/>
        <end position="455"/>
    </location>
</feature>
<dbReference type="Gene3D" id="2.60.40.1930">
    <property type="match status" value="1"/>
</dbReference>
<feature type="domain" description="DUF4785" evidence="2">
    <location>
        <begin position="56"/>
        <end position="199"/>
    </location>
</feature>
<feature type="domain" description="DUF4785" evidence="3">
    <location>
        <begin position="312"/>
        <end position="413"/>
    </location>
</feature>
<gene>
    <name evidence="4" type="ORF">SAMN05192549_101629</name>
</gene>
<evidence type="ECO:0000256" key="1">
    <source>
        <dbReference type="SAM" id="SignalP"/>
    </source>
</evidence>
<evidence type="ECO:0000259" key="3">
    <source>
        <dbReference type="Pfam" id="PF20943"/>
    </source>
</evidence>
<keyword evidence="1" id="KW-0732">Signal</keyword>
<evidence type="ECO:0000313" key="4">
    <source>
        <dbReference type="EMBL" id="SHM45535.1"/>
    </source>
</evidence>
<organism evidence="4 5">
    <name type="scientific">Duganella sacchari</name>
    <dbReference type="NCBI Taxonomy" id="551987"/>
    <lineage>
        <taxon>Bacteria</taxon>
        <taxon>Pseudomonadati</taxon>
        <taxon>Pseudomonadota</taxon>
        <taxon>Betaproteobacteria</taxon>
        <taxon>Burkholderiales</taxon>
        <taxon>Oxalobacteraceae</taxon>
        <taxon>Telluria group</taxon>
        <taxon>Duganella</taxon>
    </lineage>
</organism>
<proteinExistence type="predicted"/>
<dbReference type="Gene3D" id="2.60.120.1370">
    <property type="match status" value="1"/>
</dbReference>
<dbReference type="AlphaFoldDB" id="A0A1M7IXY6"/>
<dbReference type="RefSeq" id="WP_072781243.1">
    <property type="nucleotide sequence ID" value="NZ_FRCX01000001.1"/>
</dbReference>
<dbReference type="OrthoDB" id="5935982at2"/>
<dbReference type="STRING" id="551987.SAMN05192549_101629"/>
<dbReference type="Pfam" id="PF16024">
    <property type="entry name" value="DUF4785_1st"/>
    <property type="match status" value="1"/>
</dbReference>
<dbReference type="InterPro" id="IPR031979">
    <property type="entry name" value="DUF4785_N"/>
</dbReference>
<evidence type="ECO:0000259" key="2">
    <source>
        <dbReference type="Pfam" id="PF16024"/>
    </source>
</evidence>
<dbReference type="InterPro" id="IPR048295">
    <property type="entry name" value="DUF4785_C"/>
</dbReference>
<dbReference type="EMBL" id="FRCX01000001">
    <property type="protein sequence ID" value="SHM45535.1"/>
    <property type="molecule type" value="Genomic_DNA"/>
</dbReference>
<evidence type="ECO:0008006" key="6">
    <source>
        <dbReference type="Google" id="ProtNLM"/>
    </source>
</evidence>
<protein>
    <recommendedName>
        <fullName evidence="6">DUF4785 domain-containing protein</fullName>
    </recommendedName>
</protein>
<keyword evidence="5" id="KW-1185">Reference proteome</keyword>
<name>A0A1M7IXY6_9BURK</name>
<accession>A0A1M7IXY6</accession>
<feature type="signal peptide" evidence="1">
    <location>
        <begin position="1"/>
        <end position="21"/>
    </location>
</feature>
<dbReference type="Proteomes" id="UP000184339">
    <property type="component" value="Unassembled WGS sequence"/>
</dbReference>
<evidence type="ECO:0000313" key="5">
    <source>
        <dbReference type="Proteomes" id="UP000184339"/>
    </source>
</evidence>
<reference evidence="5" key="1">
    <citation type="submission" date="2016-11" db="EMBL/GenBank/DDBJ databases">
        <authorList>
            <person name="Varghese N."/>
            <person name="Submissions S."/>
        </authorList>
    </citation>
    <scope>NUCLEOTIDE SEQUENCE [LARGE SCALE GENOMIC DNA]</scope>
    <source>
        <strain evidence="5">Sac-22</strain>
    </source>
</reference>